<dbReference type="OrthoDB" id="1163455at2759"/>
<sequence length="68" mass="7051">MGRGRGVSCGGGQSSLGYLFGGGESANVNKTPAKRTQNPVRAAGEAPSQNETAALLLLQLRHRLISSR</sequence>
<dbReference type="AlphaFoldDB" id="A0A314XKH7"/>
<dbReference type="EMBL" id="PJQY01002309">
    <property type="protein sequence ID" value="PQP94824.1"/>
    <property type="molecule type" value="Genomic_DNA"/>
</dbReference>
<reference evidence="2 3" key="1">
    <citation type="submission" date="2018-02" db="EMBL/GenBank/DDBJ databases">
        <title>Draft genome of wild Prunus yedoensis var. nudiflora.</title>
        <authorList>
            <person name="Baek S."/>
            <person name="Kim J.-H."/>
            <person name="Choi K."/>
            <person name="Kim G.-B."/>
            <person name="Cho A."/>
            <person name="Jang H."/>
            <person name="Shin C.-H."/>
            <person name="Yu H.-J."/>
            <person name="Mun J.-H."/>
        </authorList>
    </citation>
    <scope>NUCLEOTIDE SEQUENCE [LARGE SCALE GENOMIC DNA]</scope>
    <source>
        <strain evidence="3">cv. Jeju island</strain>
        <tissue evidence="2">Leaf</tissue>
    </source>
</reference>
<feature type="compositionally biased region" description="Polar residues" evidence="1">
    <location>
        <begin position="26"/>
        <end position="39"/>
    </location>
</feature>
<keyword evidence="3" id="KW-1185">Reference proteome</keyword>
<feature type="region of interest" description="Disordered" evidence="1">
    <location>
        <begin position="20"/>
        <end position="48"/>
    </location>
</feature>
<evidence type="ECO:0000256" key="1">
    <source>
        <dbReference type="SAM" id="MobiDB-lite"/>
    </source>
</evidence>
<evidence type="ECO:0000313" key="2">
    <source>
        <dbReference type="EMBL" id="PQP94824.1"/>
    </source>
</evidence>
<name>A0A314XKH7_PRUYE</name>
<dbReference type="Proteomes" id="UP000250321">
    <property type="component" value="Unassembled WGS sequence"/>
</dbReference>
<organism evidence="2 3">
    <name type="scientific">Prunus yedoensis var. nudiflora</name>
    <dbReference type="NCBI Taxonomy" id="2094558"/>
    <lineage>
        <taxon>Eukaryota</taxon>
        <taxon>Viridiplantae</taxon>
        <taxon>Streptophyta</taxon>
        <taxon>Embryophyta</taxon>
        <taxon>Tracheophyta</taxon>
        <taxon>Spermatophyta</taxon>
        <taxon>Magnoliopsida</taxon>
        <taxon>eudicotyledons</taxon>
        <taxon>Gunneridae</taxon>
        <taxon>Pentapetalae</taxon>
        <taxon>rosids</taxon>
        <taxon>fabids</taxon>
        <taxon>Rosales</taxon>
        <taxon>Rosaceae</taxon>
        <taxon>Amygdaloideae</taxon>
        <taxon>Amygdaleae</taxon>
        <taxon>Prunus</taxon>
    </lineage>
</organism>
<protein>
    <submittedName>
        <fullName evidence="2">Protein SPIRAL1-like 2</fullName>
    </submittedName>
</protein>
<evidence type="ECO:0000313" key="3">
    <source>
        <dbReference type="Proteomes" id="UP000250321"/>
    </source>
</evidence>
<gene>
    <name evidence="2" type="ORF">Pyn_22898</name>
</gene>
<comment type="caution">
    <text evidence="2">The sequence shown here is derived from an EMBL/GenBank/DDBJ whole genome shotgun (WGS) entry which is preliminary data.</text>
</comment>
<proteinExistence type="predicted"/>
<accession>A0A314XKH7</accession>